<proteinExistence type="predicted"/>
<dbReference type="Proteomes" id="UP000199452">
    <property type="component" value="Unassembled WGS sequence"/>
</dbReference>
<name>A0A1G6RD51_9BACT</name>
<gene>
    <name evidence="1" type="ORF">SAMN05216323_10732</name>
</gene>
<sequence>MNKIWFLVMCFILAHMSAFSQEKLLFYKCQPESMEINIILDKEEYFPYEPILLEIHLKNISDVPQQFGSLNFFSLNLRYQVFNNELLMDRYFLWQNSESAGWFLTKGTSTNPSDFKKEQTLINHYVDFKDHSGEFVMEIGFPIQGELRKGVFGVVDYNTKKKDLALFSDNVVAKICLS</sequence>
<reference evidence="1 2" key="1">
    <citation type="submission" date="2016-09" db="EMBL/GenBank/DDBJ databases">
        <authorList>
            <person name="Capua I."/>
            <person name="De Benedictis P."/>
            <person name="Joannis T."/>
            <person name="Lombin L.H."/>
            <person name="Cattoli G."/>
        </authorList>
    </citation>
    <scope>NUCLEOTIDE SEQUENCE [LARGE SCALE GENOMIC DNA]</scope>
    <source>
        <strain evidence="1 2">A7P-90m</strain>
    </source>
</reference>
<evidence type="ECO:0000313" key="1">
    <source>
        <dbReference type="EMBL" id="SDD02468.1"/>
    </source>
</evidence>
<evidence type="ECO:0000313" key="2">
    <source>
        <dbReference type="Proteomes" id="UP000199452"/>
    </source>
</evidence>
<dbReference type="AlphaFoldDB" id="A0A1G6RD51"/>
<keyword evidence="2" id="KW-1185">Reference proteome</keyword>
<protein>
    <submittedName>
        <fullName evidence="1">Uncharacterized protein</fullName>
    </submittedName>
</protein>
<dbReference type="STRING" id="1640674.SAMN05216323_10732"/>
<dbReference type="EMBL" id="FMYP01000073">
    <property type="protein sequence ID" value="SDD02468.1"/>
    <property type="molecule type" value="Genomic_DNA"/>
</dbReference>
<accession>A0A1G6RD51</accession>
<organism evidence="1 2">
    <name type="scientific">Williamwhitmania taraxaci</name>
    <dbReference type="NCBI Taxonomy" id="1640674"/>
    <lineage>
        <taxon>Bacteria</taxon>
        <taxon>Pseudomonadati</taxon>
        <taxon>Bacteroidota</taxon>
        <taxon>Bacteroidia</taxon>
        <taxon>Bacteroidales</taxon>
        <taxon>Williamwhitmaniaceae</taxon>
        <taxon>Williamwhitmania</taxon>
    </lineage>
</organism>